<dbReference type="PANTHER" id="PTHR47457:SF1">
    <property type="entry name" value="BTB DOMAIN-CONTAINING PROTEIN-RELATED"/>
    <property type="match status" value="1"/>
</dbReference>
<dbReference type="PANTHER" id="PTHR47457">
    <property type="entry name" value="OS05G0345500 PROTEIN"/>
    <property type="match status" value="1"/>
</dbReference>
<evidence type="ECO:0000313" key="2">
    <source>
        <dbReference type="Proteomes" id="UP001470230"/>
    </source>
</evidence>
<comment type="caution">
    <text evidence="1">The sequence shown here is derived from an EMBL/GenBank/DDBJ whole genome shotgun (WGS) entry which is preliminary data.</text>
</comment>
<gene>
    <name evidence="1" type="ORF">M9Y10_024494</name>
</gene>
<name>A0ABR2HEE5_9EUKA</name>
<proteinExistence type="predicted"/>
<evidence type="ECO:0008006" key="3">
    <source>
        <dbReference type="Google" id="ProtNLM"/>
    </source>
</evidence>
<dbReference type="SUPFAM" id="SSF49785">
    <property type="entry name" value="Galactose-binding domain-like"/>
    <property type="match status" value="1"/>
</dbReference>
<dbReference type="EMBL" id="JAPFFF010000033">
    <property type="protein sequence ID" value="KAK8844283.1"/>
    <property type="molecule type" value="Genomic_DNA"/>
</dbReference>
<dbReference type="Gene3D" id="2.60.120.260">
    <property type="entry name" value="Galactose-binding domain-like"/>
    <property type="match status" value="1"/>
</dbReference>
<keyword evidence="2" id="KW-1185">Reference proteome</keyword>
<sequence>MISLLIASSTTSTNKQTTKLKKKLISLVHLVMISKVIRQLMFQYLKIKTNIFGHKINQTVGFVYTSKNHQVIPTYYTIRTNGSNTNSHPKSWVIEGSNDDSSWTNLDTQNESPHLLKGWIVHTFNINNSNSYKYIRMRKTGKSKNNNVSLLIDSFEIYGTLI</sequence>
<reference evidence="1 2" key="1">
    <citation type="submission" date="2024-04" db="EMBL/GenBank/DDBJ databases">
        <title>Tritrichomonas musculus Genome.</title>
        <authorList>
            <person name="Alves-Ferreira E."/>
            <person name="Grigg M."/>
            <person name="Lorenzi H."/>
            <person name="Galac M."/>
        </authorList>
    </citation>
    <scope>NUCLEOTIDE SEQUENCE [LARGE SCALE GENOMIC DNA]</scope>
    <source>
        <strain evidence="1 2">EAF2021</strain>
    </source>
</reference>
<accession>A0ABR2HEE5</accession>
<organism evidence="1 2">
    <name type="scientific">Tritrichomonas musculus</name>
    <dbReference type="NCBI Taxonomy" id="1915356"/>
    <lineage>
        <taxon>Eukaryota</taxon>
        <taxon>Metamonada</taxon>
        <taxon>Parabasalia</taxon>
        <taxon>Tritrichomonadida</taxon>
        <taxon>Tritrichomonadidae</taxon>
        <taxon>Tritrichomonas</taxon>
    </lineage>
</organism>
<evidence type="ECO:0000313" key="1">
    <source>
        <dbReference type="EMBL" id="KAK8844283.1"/>
    </source>
</evidence>
<protein>
    <recommendedName>
        <fullName evidence="3">F5/8 type C domain-containing protein</fullName>
    </recommendedName>
</protein>
<dbReference type="InterPro" id="IPR008979">
    <property type="entry name" value="Galactose-bd-like_sf"/>
</dbReference>
<dbReference type="Proteomes" id="UP001470230">
    <property type="component" value="Unassembled WGS sequence"/>
</dbReference>